<evidence type="ECO:0000256" key="1">
    <source>
        <dbReference type="ARBA" id="ARBA00022737"/>
    </source>
</evidence>
<dbReference type="AlphaFoldDB" id="A0A7S0R7X2"/>
<evidence type="ECO:0000256" key="2">
    <source>
        <dbReference type="ARBA" id="ARBA00022837"/>
    </source>
</evidence>
<dbReference type="GO" id="GO:0016460">
    <property type="term" value="C:myosin II complex"/>
    <property type="evidence" value="ECO:0007669"/>
    <property type="project" value="TreeGrafter"/>
</dbReference>
<dbReference type="EMBL" id="HBFA01019149">
    <property type="protein sequence ID" value="CAD8669008.1"/>
    <property type="molecule type" value="Transcribed_RNA"/>
</dbReference>
<dbReference type="InterPro" id="IPR002048">
    <property type="entry name" value="EF_hand_dom"/>
</dbReference>
<dbReference type="PROSITE" id="PS50222">
    <property type="entry name" value="EF_HAND_2"/>
    <property type="match status" value="2"/>
</dbReference>
<keyword evidence="1" id="KW-0677">Repeat</keyword>
<dbReference type="PANTHER" id="PTHR23048">
    <property type="entry name" value="MYOSIN LIGHT CHAIN 1, 3"/>
    <property type="match status" value="1"/>
</dbReference>
<feature type="domain" description="EF-hand" evidence="3">
    <location>
        <begin position="11"/>
        <end position="46"/>
    </location>
</feature>
<dbReference type="PROSITE" id="PS00018">
    <property type="entry name" value="EF_HAND_1"/>
    <property type="match status" value="2"/>
</dbReference>
<protein>
    <recommendedName>
        <fullName evidence="3">EF-hand domain-containing protein</fullName>
    </recommendedName>
</protein>
<dbReference type="PANTHER" id="PTHR23048:SF0">
    <property type="entry name" value="CALMODULIN LIKE 3"/>
    <property type="match status" value="1"/>
</dbReference>
<dbReference type="InterPro" id="IPR011992">
    <property type="entry name" value="EF-hand-dom_pair"/>
</dbReference>
<dbReference type="SMART" id="SM00054">
    <property type="entry name" value="EFh"/>
    <property type="match status" value="3"/>
</dbReference>
<dbReference type="Pfam" id="PF13499">
    <property type="entry name" value="EF-hand_7"/>
    <property type="match status" value="1"/>
</dbReference>
<dbReference type="SUPFAM" id="SSF47473">
    <property type="entry name" value="EF-hand"/>
    <property type="match status" value="1"/>
</dbReference>
<dbReference type="FunFam" id="1.10.238.10:FF:000178">
    <property type="entry name" value="Calmodulin-2 A"/>
    <property type="match status" value="1"/>
</dbReference>
<keyword evidence="2" id="KW-0106">Calcium</keyword>
<dbReference type="CDD" id="cd00051">
    <property type="entry name" value="EFh"/>
    <property type="match status" value="1"/>
</dbReference>
<accession>A0A7S0R7X2</accession>
<dbReference type="Gene3D" id="1.10.238.10">
    <property type="entry name" value="EF-hand"/>
    <property type="match status" value="1"/>
</dbReference>
<evidence type="ECO:0000313" key="4">
    <source>
        <dbReference type="EMBL" id="CAD8669008.1"/>
    </source>
</evidence>
<feature type="domain" description="EF-hand" evidence="3">
    <location>
        <begin position="47"/>
        <end position="82"/>
    </location>
</feature>
<sequence length="172" mass="19019">MRCLREELSGEEMEKVKQAFAYFDSDGSGSIDAVELKQVLLRLGQTPTEDELFIMISSVDENGNGKIGFDEYLKAIRNQKFITGGFKADSLAEEDPELLEMFTNLGGGADKSGKIESGKLKEIIDLFELNINLDAFLALKDSGNSGYLEYAAFKDFFAESELHSSGFTSKQI</sequence>
<gene>
    <name evidence="4" type="ORF">POBO1169_LOCUS9804</name>
</gene>
<dbReference type="InterPro" id="IPR050230">
    <property type="entry name" value="CALM/Myosin/TropC-like"/>
</dbReference>
<dbReference type="InterPro" id="IPR018247">
    <property type="entry name" value="EF_Hand_1_Ca_BS"/>
</dbReference>
<reference evidence="4" key="1">
    <citation type="submission" date="2021-01" db="EMBL/GenBank/DDBJ databases">
        <authorList>
            <person name="Corre E."/>
            <person name="Pelletier E."/>
            <person name="Niang G."/>
            <person name="Scheremetjew M."/>
            <person name="Finn R."/>
            <person name="Kale V."/>
            <person name="Holt S."/>
            <person name="Cochrane G."/>
            <person name="Meng A."/>
            <person name="Brown T."/>
            <person name="Cohen L."/>
        </authorList>
    </citation>
    <scope>NUCLEOTIDE SEQUENCE</scope>
    <source>
        <strain evidence="4">CCMP722</strain>
    </source>
</reference>
<name>A0A7S0R7X2_9CHLO</name>
<dbReference type="GO" id="GO:0005509">
    <property type="term" value="F:calcium ion binding"/>
    <property type="evidence" value="ECO:0007669"/>
    <property type="project" value="InterPro"/>
</dbReference>
<evidence type="ECO:0000259" key="3">
    <source>
        <dbReference type="PROSITE" id="PS50222"/>
    </source>
</evidence>
<proteinExistence type="predicted"/>
<organism evidence="4">
    <name type="scientific">Pyramimonas obovata</name>
    <dbReference type="NCBI Taxonomy" id="1411642"/>
    <lineage>
        <taxon>Eukaryota</taxon>
        <taxon>Viridiplantae</taxon>
        <taxon>Chlorophyta</taxon>
        <taxon>Pyramimonadophyceae</taxon>
        <taxon>Pyramimonadales</taxon>
        <taxon>Pyramimonadaceae</taxon>
        <taxon>Pyramimonas</taxon>
        <taxon>Pyramimonas incertae sedis</taxon>
    </lineage>
</organism>